<dbReference type="RefSeq" id="WP_369248444.1">
    <property type="nucleotide sequence ID" value="NZ_CP163443.1"/>
</dbReference>
<sequence length="49" mass="5265">MPADSKWPATALADLARACAESRPLDTLTTRNNLAHWRSRGVGESGTPD</sequence>
<name>A0AB39RJ98_9ACTN</name>
<evidence type="ECO:0000313" key="1">
    <source>
        <dbReference type="EMBL" id="XDQ55262.1"/>
    </source>
</evidence>
<protein>
    <submittedName>
        <fullName evidence="1">Uncharacterized protein</fullName>
    </submittedName>
</protein>
<dbReference type="EMBL" id="CP163443">
    <property type="protein sequence ID" value="XDQ55262.1"/>
    <property type="molecule type" value="Genomic_DNA"/>
</dbReference>
<dbReference type="AlphaFoldDB" id="A0AB39RJ98"/>
<proteinExistence type="predicted"/>
<organism evidence="1">
    <name type="scientific">Streptomyces sp. R41</name>
    <dbReference type="NCBI Taxonomy" id="3238632"/>
    <lineage>
        <taxon>Bacteria</taxon>
        <taxon>Bacillati</taxon>
        <taxon>Actinomycetota</taxon>
        <taxon>Actinomycetes</taxon>
        <taxon>Kitasatosporales</taxon>
        <taxon>Streptomycetaceae</taxon>
        <taxon>Streptomyces</taxon>
    </lineage>
</organism>
<gene>
    <name evidence="1" type="ORF">AB5J53_28180</name>
</gene>
<accession>A0AB39RJ98</accession>
<reference evidence="1" key="1">
    <citation type="submission" date="2024-07" db="EMBL/GenBank/DDBJ databases">
        <authorList>
            <person name="Yu S.T."/>
        </authorList>
    </citation>
    <scope>NUCLEOTIDE SEQUENCE</scope>
    <source>
        <strain evidence="1">R41</strain>
    </source>
</reference>